<dbReference type="InterPro" id="IPR022025">
    <property type="entry name" value="Amidoligase_2"/>
</dbReference>
<keyword evidence="2" id="KW-1185">Reference proteome</keyword>
<dbReference type="EMBL" id="FOXA01000005">
    <property type="protein sequence ID" value="SFP31984.1"/>
    <property type="molecule type" value="Genomic_DNA"/>
</dbReference>
<sequence>MTEIDRLPQVATVDSTPRRVGIEVECGGLTEAEVAQVAAATLGGTPRRVAEYDFKVEGTELGELQVMLDTVYREQSGSALARLGLDLSRAVVPVEFVTEPILPQQIPQIDRLCAALRDAGATGTRDGILLGFGVHLNVAVRGETGGDIMPTVRAYGLLEDWLRVVAEIDVSRRALPFVHTWPHAFVDLLAEDAAAGWSVRDLIDAYLTHTPSRNRGLDLLPLLRHLDEPRVVAGLRDAHALNPRPAFHYRLPDSRIDDPAWSVAEEWNRWCMIERTGDDAELLAALAAAWRARRARPRPMGRSWAEEVDALLSERMKEHRIA</sequence>
<dbReference type="Pfam" id="PF12224">
    <property type="entry name" value="Amidoligase_2"/>
    <property type="match status" value="1"/>
</dbReference>
<evidence type="ECO:0000313" key="2">
    <source>
        <dbReference type="Proteomes" id="UP000199356"/>
    </source>
</evidence>
<keyword evidence="1" id="KW-0436">Ligase</keyword>
<accession>A0A1I5PCX6</accession>
<dbReference type="GO" id="GO:0016874">
    <property type="term" value="F:ligase activity"/>
    <property type="evidence" value="ECO:0007669"/>
    <property type="project" value="UniProtKB-KW"/>
</dbReference>
<proteinExistence type="predicted"/>
<name>A0A1I5PCX6_9RHOB</name>
<organism evidence="1 2">
    <name type="scientific">Tranquillimonas alkanivorans</name>
    <dbReference type="NCBI Taxonomy" id="441119"/>
    <lineage>
        <taxon>Bacteria</taxon>
        <taxon>Pseudomonadati</taxon>
        <taxon>Pseudomonadota</taxon>
        <taxon>Alphaproteobacteria</taxon>
        <taxon>Rhodobacterales</taxon>
        <taxon>Roseobacteraceae</taxon>
        <taxon>Tranquillimonas</taxon>
    </lineage>
</organism>
<evidence type="ECO:0000313" key="1">
    <source>
        <dbReference type="EMBL" id="SFP31984.1"/>
    </source>
</evidence>
<dbReference type="AlphaFoldDB" id="A0A1I5PCX6"/>
<dbReference type="RefSeq" id="WP_093420178.1">
    <property type="nucleotide sequence ID" value="NZ_FOXA01000005.1"/>
</dbReference>
<protein>
    <submittedName>
        <fullName evidence="1">Putative amidoligase enzyme</fullName>
    </submittedName>
</protein>
<reference evidence="1 2" key="1">
    <citation type="submission" date="2016-10" db="EMBL/GenBank/DDBJ databases">
        <authorList>
            <person name="de Groot N.N."/>
        </authorList>
    </citation>
    <scope>NUCLEOTIDE SEQUENCE [LARGE SCALE GENOMIC DNA]</scope>
    <source>
        <strain evidence="1 2">DSM 19547</strain>
    </source>
</reference>
<gene>
    <name evidence="1" type="ORF">SAMN04488047_10546</name>
</gene>
<dbReference type="Proteomes" id="UP000199356">
    <property type="component" value="Unassembled WGS sequence"/>
</dbReference>
<dbReference type="OrthoDB" id="5597599at2"/>
<dbReference type="STRING" id="441119.SAMN04488047_10546"/>